<accession>A0A919TRB8</accession>
<dbReference type="InterPro" id="IPR013249">
    <property type="entry name" value="RNA_pol_sigma70_r4_t2"/>
</dbReference>
<sequence length="47" mass="4991">MLLSSLAGFGAREIGAALGIPEGTVRSRMHRVRRTLRATLPAVKGES</sequence>
<keyword evidence="4" id="KW-0804">Transcription</keyword>
<dbReference type="GO" id="GO:0016987">
    <property type="term" value="F:sigma factor activity"/>
    <property type="evidence" value="ECO:0007669"/>
    <property type="project" value="UniProtKB-KW"/>
</dbReference>
<dbReference type="SUPFAM" id="SSF88659">
    <property type="entry name" value="Sigma3 and sigma4 domains of RNA polymerase sigma factors"/>
    <property type="match status" value="1"/>
</dbReference>
<evidence type="ECO:0000256" key="2">
    <source>
        <dbReference type="ARBA" id="ARBA00023015"/>
    </source>
</evidence>
<gene>
    <name evidence="6" type="ORF">Ate02nite_28180</name>
</gene>
<dbReference type="GO" id="GO:0003677">
    <property type="term" value="F:DNA binding"/>
    <property type="evidence" value="ECO:0007669"/>
    <property type="project" value="InterPro"/>
</dbReference>
<dbReference type="Pfam" id="PF08281">
    <property type="entry name" value="Sigma70_r4_2"/>
    <property type="match status" value="1"/>
</dbReference>
<evidence type="ECO:0000256" key="3">
    <source>
        <dbReference type="ARBA" id="ARBA00023082"/>
    </source>
</evidence>
<dbReference type="Proteomes" id="UP000623608">
    <property type="component" value="Unassembled WGS sequence"/>
</dbReference>
<evidence type="ECO:0000256" key="1">
    <source>
        <dbReference type="ARBA" id="ARBA00010641"/>
    </source>
</evidence>
<reference evidence="6" key="1">
    <citation type="submission" date="2021-01" db="EMBL/GenBank/DDBJ databases">
        <title>Whole genome shotgun sequence of Actinoplanes tereljensis NBRC 105297.</title>
        <authorList>
            <person name="Komaki H."/>
            <person name="Tamura T."/>
        </authorList>
    </citation>
    <scope>NUCLEOTIDE SEQUENCE</scope>
    <source>
        <strain evidence="6">NBRC 105297</strain>
    </source>
</reference>
<dbReference type="Gene3D" id="1.10.10.10">
    <property type="entry name" value="Winged helix-like DNA-binding domain superfamily/Winged helix DNA-binding domain"/>
    <property type="match status" value="1"/>
</dbReference>
<organism evidence="6 7">
    <name type="scientific">Paractinoplanes tereljensis</name>
    <dbReference type="NCBI Taxonomy" id="571912"/>
    <lineage>
        <taxon>Bacteria</taxon>
        <taxon>Bacillati</taxon>
        <taxon>Actinomycetota</taxon>
        <taxon>Actinomycetes</taxon>
        <taxon>Micromonosporales</taxon>
        <taxon>Micromonosporaceae</taxon>
        <taxon>Paractinoplanes</taxon>
    </lineage>
</organism>
<protein>
    <recommendedName>
        <fullName evidence="5">RNA polymerase sigma factor 70 region 4 type 2 domain-containing protein</fullName>
    </recommendedName>
</protein>
<dbReference type="AlphaFoldDB" id="A0A919TRB8"/>
<feature type="domain" description="RNA polymerase sigma factor 70 region 4 type 2" evidence="5">
    <location>
        <begin position="2"/>
        <end position="36"/>
    </location>
</feature>
<evidence type="ECO:0000259" key="5">
    <source>
        <dbReference type="Pfam" id="PF08281"/>
    </source>
</evidence>
<evidence type="ECO:0000313" key="6">
    <source>
        <dbReference type="EMBL" id="GIF20088.1"/>
    </source>
</evidence>
<evidence type="ECO:0000256" key="4">
    <source>
        <dbReference type="ARBA" id="ARBA00023163"/>
    </source>
</evidence>
<keyword evidence="7" id="KW-1185">Reference proteome</keyword>
<dbReference type="InterPro" id="IPR036388">
    <property type="entry name" value="WH-like_DNA-bd_sf"/>
</dbReference>
<name>A0A919TRB8_9ACTN</name>
<evidence type="ECO:0000313" key="7">
    <source>
        <dbReference type="Proteomes" id="UP000623608"/>
    </source>
</evidence>
<keyword evidence="2" id="KW-0805">Transcription regulation</keyword>
<comment type="similarity">
    <text evidence="1">Belongs to the sigma-70 factor family. ECF subfamily.</text>
</comment>
<proteinExistence type="inferred from homology"/>
<comment type="caution">
    <text evidence="6">The sequence shown here is derived from an EMBL/GenBank/DDBJ whole genome shotgun (WGS) entry which is preliminary data.</text>
</comment>
<keyword evidence="3" id="KW-0731">Sigma factor</keyword>
<dbReference type="InterPro" id="IPR013324">
    <property type="entry name" value="RNA_pol_sigma_r3/r4-like"/>
</dbReference>
<dbReference type="EMBL" id="BOMY01000020">
    <property type="protein sequence ID" value="GIF20088.1"/>
    <property type="molecule type" value="Genomic_DNA"/>
</dbReference>
<dbReference type="GO" id="GO:0006352">
    <property type="term" value="P:DNA-templated transcription initiation"/>
    <property type="evidence" value="ECO:0007669"/>
    <property type="project" value="InterPro"/>
</dbReference>